<feature type="domain" description="Glycosyltransferase 2-like" evidence="4">
    <location>
        <begin position="5"/>
        <end position="122"/>
    </location>
</feature>
<accession>A0ABU1ZKE7</accession>
<name>A0ABU1ZKE7_9BURK</name>
<dbReference type="Pfam" id="PF00535">
    <property type="entry name" value="Glycos_transf_2"/>
    <property type="match status" value="1"/>
</dbReference>
<keyword evidence="3" id="KW-0808">Transferase</keyword>
<dbReference type="InterPro" id="IPR029044">
    <property type="entry name" value="Nucleotide-diphossugar_trans"/>
</dbReference>
<evidence type="ECO:0000256" key="1">
    <source>
        <dbReference type="ARBA" id="ARBA00006739"/>
    </source>
</evidence>
<sequence length="281" mass="31464">MTVYAVVPVFNRLAMTQSLVVCLHKQILNQPLRMLVVNDGSSDGTAEWLAEQHDVEVLNGDGSLFWGGAVDLALRHLQAKATENDWVLLINNDTTVTEDFIQRLLDTALANAPAAVGSVIRDEADHARLLSIGAQVSAWRLLTRDFLDKAKIVPVSDVVMEVDALSGRGVLFPFAGLNAAGGMRPRVLPHYLADYEVSLRVRKRGWRLLVSTAAAVYSSEDYGNTRRQPSLRDQLFLVRSPLYLPALLVFWWEASNWLQRLTLPLRLPLFLLFPRLRKPQT</sequence>
<evidence type="ECO:0000313" key="6">
    <source>
        <dbReference type="Proteomes" id="UP001268089"/>
    </source>
</evidence>
<dbReference type="SUPFAM" id="SSF53448">
    <property type="entry name" value="Nucleotide-diphospho-sugar transferases"/>
    <property type="match status" value="1"/>
</dbReference>
<protein>
    <submittedName>
        <fullName evidence="5">GT2 family glycosyltransferase</fullName>
    </submittedName>
</protein>
<comment type="caution">
    <text evidence="5">The sequence shown here is derived from an EMBL/GenBank/DDBJ whole genome shotgun (WGS) entry which is preliminary data.</text>
</comment>
<proteinExistence type="inferred from homology"/>
<gene>
    <name evidence="5" type="ORF">J2X15_001305</name>
</gene>
<dbReference type="RefSeq" id="WP_310340533.1">
    <property type="nucleotide sequence ID" value="NZ_JAVDXO010000002.1"/>
</dbReference>
<dbReference type="InterPro" id="IPR001173">
    <property type="entry name" value="Glyco_trans_2-like"/>
</dbReference>
<keyword evidence="2" id="KW-0328">Glycosyltransferase</keyword>
<dbReference type="PANTHER" id="PTHR43179:SF12">
    <property type="entry name" value="GALACTOFURANOSYLTRANSFERASE GLFT2"/>
    <property type="match status" value="1"/>
</dbReference>
<evidence type="ECO:0000256" key="3">
    <source>
        <dbReference type="ARBA" id="ARBA00022679"/>
    </source>
</evidence>
<reference evidence="5 6" key="1">
    <citation type="submission" date="2023-07" db="EMBL/GenBank/DDBJ databases">
        <title>Sorghum-associated microbial communities from plants grown in Nebraska, USA.</title>
        <authorList>
            <person name="Schachtman D."/>
        </authorList>
    </citation>
    <scope>NUCLEOTIDE SEQUENCE [LARGE SCALE GENOMIC DNA]</scope>
    <source>
        <strain evidence="5 6">BE308</strain>
    </source>
</reference>
<organism evidence="5 6">
    <name type="scientific">Rhodoferax saidenbachensis</name>
    <dbReference type="NCBI Taxonomy" id="1484693"/>
    <lineage>
        <taxon>Bacteria</taxon>
        <taxon>Pseudomonadati</taxon>
        <taxon>Pseudomonadota</taxon>
        <taxon>Betaproteobacteria</taxon>
        <taxon>Burkholderiales</taxon>
        <taxon>Comamonadaceae</taxon>
        <taxon>Rhodoferax</taxon>
    </lineage>
</organism>
<dbReference type="Proteomes" id="UP001268089">
    <property type="component" value="Unassembled WGS sequence"/>
</dbReference>
<keyword evidence="6" id="KW-1185">Reference proteome</keyword>
<evidence type="ECO:0000256" key="2">
    <source>
        <dbReference type="ARBA" id="ARBA00022676"/>
    </source>
</evidence>
<comment type="similarity">
    <text evidence="1">Belongs to the glycosyltransferase 2 family.</text>
</comment>
<evidence type="ECO:0000313" key="5">
    <source>
        <dbReference type="EMBL" id="MDR7306027.1"/>
    </source>
</evidence>
<dbReference type="Gene3D" id="3.90.550.10">
    <property type="entry name" value="Spore Coat Polysaccharide Biosynthesis Protein SpsA, Chain A"/>
    <property type="match status" value="1"/>
</dbReference>
<dbReference type="EMBL" id="JAVDXO010000002">
    <property type="protein sequence ID" value="MDR7306027.1"/>
    <property type="molecule type" value="Genomic_DNA"/>
</dbReference>
<evidence type="ECO:0000259" key="4">
    <source>
        <dbReference type="Pfam" id="PF00535"/>
    </source>
</evidence>
<dbReference type="PANTHER" id="PTHR43179">
    <property type="entry name" value="RHAMNOSYLTRANSFERASE WBBL"/>
    <property type="match status" value="1"/>
</dbReference>